<comment type="caution">
    <text evidence="1">The sequence shown here is derived from an EMBL/GenBank/DDBJ whole genome shotgun (WGS) entry which is preliminary data.</text>
</comment>
<keyword evidence="2" id="KW-1185">Reference proteome</keyword>
<sequence length="78" mass="9385">MMSIFGWGWQTQQMEDKGTTTNTSQFLLWSPNFCFIAKKYKICQKLKFTNIHVHLVRRCNGWYSYSHWRSLIPFTTQS</sequence>
<name>A0ABN8QSZ2_9CNID</name>
<evidence type="ECO:0000313" key="2">
    <source>
        <dbReference type="Proteomes" id="UP001159427"/>
    </source>
</evidence>
<proteinExistence type="predicted"/>
<reference evidence="1 2" key="1">
    <citation type="submission" date="2022-05" db="EMBL/GenBank/DDBJ databases">
        <authorList>
            <consortium name="Genoscope - CEA"/>
            <person name="William W."/>
        </authorList>
    </citation>
    <scope>NUCLEOTIDE SEQUENCE [LARGE SCALE GENOMIC DNA]</scope>
</reference>
<dbReference type="Proteomes" id="UP001159427">
    <property type="component" value="Unassembled WGS sequence"/>
</dbReference>
<accession>A0ABN8QSZ2</accession>
<gene>
    <name evidence="1" type="ORF">PEVE_00007115</name>
</gene>
<organism evidence="1 2">
    <name type="scientific">Porites evermanni</name>
    <dbReference type="NCBI Taxonomy" id="104178"/>
    <lineage>
        <taxon>Eukaryota</taxon>
        <taxon>Metazoa</taxon>
        <taxon>Cnidaria</taxon>
        <taxon>Anthozoa</taxon>
        <taxon>Hexacorallia</taxon>
        <taxon>Scleractinia</taxon>
        <taxon>Fungiina</taxon>
        <taxon>Poritidae</taxon>
        <taxon>Porites</taxon>
    </lineage>
</organism>
<protein>
    <submittedName>
        <fullName evidence="1">Uncharacterized protein</fullName>
    </submittedName>
</protein>
<evidence type="ECO:0000313" key="1">
    <source>
        <dbReference type="EMBL" id="CAH3170072.1"/>
    </source>
</evidence>
<dbReference type="EMBL" id="CALNXI010001471">
    <property type="protein sequence ID" value="CAH3170072.1"/>
    <property type="molecule type" value="Genomic_DNA"/>
</dbReference>